<name>A0A137P8H6_CONC2</name>
<accession>A0A137P8H6</accession>
<dbReference type="AlphaFoldDB" id="A0A137P8H6"/>
<feature type="chain" id="PRO_5012723571" evidence="1">
    <location>
        <begin position="16"/>
        <end position="140"/>
    </location>
</feature>
<keyword evidence="3" id="KW-1185">Reference proteome</keyword>
<proteinExistence type="predicted"/>
<evidence type="ECO:0000313" key="2">
    <source>
        <dbReference type="EMBL" id="KXN71231.1"/>
    </source>
</evidence>
<reference evidence="2 3" key="1">
    <citation type="journal article" date="2015" name="Genome Biol. Evol.">
        <title>Phylogenomic analyses indicate that early fungi evolved digesting cell walls of algal ancestors of land plants.</title>
        <authorList>
            <person name="Chang Y."/>
            <person name="Wang S."/>
            <person name="Sekimoto S."/>
            <person name="Aerts A.L."/>
            <person name="Choi C."/>
            <person name="Clum A."/>
            <person name="LaButti K.M."/>
            <person name="Lindquist E.A."/>
            <person name="Yee Ngan C."/>
            <person name="Ohm R.A."/>
            <person name="Salamov A.A."/>
            <person name="Grigoriev I.V."/>
            <person name="Spatafora J.W."/>
            <person name="Berbee M.L."/>
        </authorList>
    </citation>
    <scope>NUCLEOTIDE SEQUENCE [LARGE SCALE GENOMIC DNA]</scope>
    <source>
        <strain evidence="2 3">NRRL 28638</strain>
    </source>
</reference>
<protein>
    <submittedName>
        <fullName evidence="2">Uncharacterized protein</fullName>
    </submittedName>
</protein>
<evidence type="ECO:0000256" key="1">
    <source>
        <dbReference type="SAM" id="SignalP"/>
    </source>
</evidence>
<dbReference type="EMBL" id="KQ964480">
    <property type="protein sequence ID" value="KXN71231.1"/>
    <property type="molecule type" value="Genomic_DNA"/>
</dbReference>
<gene>
    <name evidence="2" type="ORF">CONCODRAFT_17069</name>
</gene>
<dbReference type="Proteomes" id="UP000070444">
    <property type="component" value="Unassembled WGS sequence"/>
</dbReference>
<keyword evidence="1" id="KW-0732">Signal</keyword>
<feature type="signal peptide" evidence="1">
    <location>
        <begin position="1"/>
        <end position="15"/>
    </location>
</feature>
<evidence type="ECO:0000313" key="3">
    <source>
        <dbReference type="Proteomes" id="UP000070444"/>
    </source>
</evidence>
<organism evidence="2 3">
    <name type="scientific">Conidiobolus coronatus (strain ATCC 28846 / CBS 209.66 / NRRL 28638)</name>
    <name type="common">Delacroixia coronata</name>
    <dbReference type="NCBI Taxonomy" id="796925"/>
    <lineage>
        <taxon>Eukaryota</taxon>
        <taxon>Fungi</taxon>
        <taxon>Fungi incertae sedis</taxon>
        <taxon>Zoopagomycota</taxon>
        <taxon>Entomophthoromycotina</taxon>
        <taxon>Entomophthoromycetes</taxon>
        <taxon>Entomophthorales</taxon>
        <taxon>Ancylistaceae</taxon>
        <taxon>Conidiobolus</taxon>
    </lineage>
</organism>
<sequence length="140" mass="15791">MRTSIISLLLVSVAALKKCVDEDGDILGTHEILNHPEDEFCSKFCSKYSHRLIQGICALEVWGAFCYREIKLQGPGNHTKVKFCRPSECAECLKFIKMAGSCYCGSDCFESWITPILYYDQELRGCSNSTIDQVADDLLY</sequence>